<dbReference type="SMART" id="SM01307">
    <property type="entry name" value="RICTOR_M"/>
    <property type="match status" value="1"/>
</dbReference>
<evidence type="ECO:0008006" key="7">
    <source>
        <dbReference type="Google" id="ProtNLM"/>
    </source>
</evidence>
<dbReference type="Pfam" id="PF14663">
    <property type="entry name" value="RasGEF_N_2"/>
    <property type="match status" value="1"/>
</dbReference>
<feature type="domain" description="Rapamycin-insensitive companion of mTOR N-terminal" evidence="3">
    <location>
        <begin position="67"/>
        <end position="456"/>
    </location>
</feature>
<feature type="compositionally biased region" description="Low complexity" evidence="1">
    <location>
        <begin position="1168"/>
        <end position="1177"/>
    </location>
</feature>
<dbReference type="Proteomes" id="UP000708208">
    <property type="component" value="Unassembled WGS sequence"/>
</dbReference>
<dbReference type="InterPro" id="IPR029451">
    <property type="entry name" value="RICTOR_M"/>
</dbReference>
<feature type="region of interest" description="Disordered" evidence="1">
    <location>
        <begin position="1145"/>
        <end position="1199"/>
    </location>
</feature>
<dbReference type="EMBL" id="CAJVCH010041053">
    <property type="protein sequence ID" value="CAG7716760.1"/>
    <property type="molecule type" value="Genomic_DNA"/>
</dbReference>
<dbReference type="SMART" id="SM01303">
    <property type="entry name" value="RasGEF_N_2"/>
    <property type="match status" value="1"/>
</dbReference>
<evidence type="ECO:0000313" key="6">
    <source>
        <dbReference type="Proteomes" id="UP000708208"/>
    </source>
</evidence>
<dbReference type="InterPro" id="IPR029453">
    <property type="entry name" value="Rictor_IV"/>
</dbReference>
<dbReference type="SMART" id="SM01310">
    <property type="entry name" value="RICTOR_V"/>
    <property type="match status" value="1"/>
</dbReference>
<keyword evidence="6" id="KW-1185">Reference proteome</keyword>
<dbReference type="GO" id="GO:0031932">
    <property type="term" value="C:TORC2 complex"/>
    <property type="evidence" value="ECO:0007669"/>
    <property type="project" value="InterPro"/>
</dbReference>
<dbReference type="GO" id="GO:0051897">
    <property type="term" value="P:positive regulation of phosphatidylinositol 3-kinase/protein kinase B signal transduction"/>
    <property type="evidence" value="ECO:0007669"/>
    <property type="project" value="TreeGrafter"/>
</dbReference>
<evidence type="ECO:0000256" key="1">
    <source>
        <dbReference type="SAM" id="MobiDB-lite"/>
    </source>
</evidence>
<feature type="compositionally biased region" description="Low complexity" evidence="1">
    <location>
        <begin position="1243"/>
        <end position="1266"/>
    </location>
</feature>
<feature type="domain" description="Rapamycin-insensitive companion of mTOR middle" evidence="2">
    <location>
        <begin position="563"/>
        <end position="786"/>
    </location>
</feature>
<name>A0A8J2NW83_9HEXA</name>
<comment type="caution">
    <text evidence="5">The sequence shown here is derived from an EMBL/GenBank/DDBJ whole genome shotgun (WGS) entry which is preliminary data.</text>
</comment>
<sequence>MSIWFNVKAGTSARGPAGGTSSRLNRMSRKEVAEEIVVDFNHEPRLVVGEILRNVSRKEGITKGRRLAYLNMFVKYCMHLQNTTPLGKIPDYGYSIEEICLCLRPCLIHEIAVIRMAGLRALRYMIRSRDDMLVMISTGIPYLIVRSLDVVLNNSGERMQAARFCQRMLAVAKAAENFPPAVTRALVAIGFDGLEEHDKLHRGSLSILCQLAIVNPTHFIENGGPRVLLHNVLGCNSPMVLEAILGSLLHLLNVPETRIASGINLHALVAPLTDLHFKLSGSDQTDRDADEREIGYRAARIAITTVLRSWSGLCHFCQDLEAGLQELVDALFIEQLEIRRTILDLLCEIIGLKFPTWTDEISVALHAVDPSYPLYHDNWKLQEGFVVQEAFNVLPHLAANTPNITANHKALLVYALVRRGLLDALVEVIVSSDTFISVRATVLLGELLSLVDQYIPVECFDPSQCIPSLIRHSMTDTPPFPKHASYFRDSPFSSSASVQLKQHRALEAISILSAIRKIKCKPATPNSVFLQMQLDFANFSSKCPSKFVDRLGQMQLSRVLKKDIENNPGKILKETGVTTSKDQFSWNWELIFTLIRWVPNSLKKVDDSSWRTFLRRLIDFFKPSNNIFARIELGKGQSHLYARVGCYLMEFLADEAENFSGTTLLEEFLADVALHLDELLRNNQNPYVCFLSPSRLESTVSQTYFLFLGKLTQSPKGMKMLERQEIMKRLLDLVREMHNDYYVKLIVSSLYYGEEYCRRILTAAMMSNVESARMYATQFLRVLMRAKLPDFSKWGIEILVNQLVDRNKAISLTSLDILEEAIHDKMFLESLIGLRPTLTTHGDRGLLLLICFLSLPSGYKYLMEANFLRSEIEKWKRSFNKRYVELVEVLVRDSVSTLRRGEDGKYPERASRNQEQSLFVDIYVPPHMYGQLAQHKPGLELLLEIGNIDGLMEVVLVKKCDTPEETRELKAALWALAHLATSVDALQIVEDGGILEAMVSLAAECPILSVRHTAFHCLCLISCTQPGAESLSPYGWHAMPRSHHEPYPIWGYLAASCEKKPKTVFPDLDMDLETMEILDKASLNSRTDSNILIEEDADSIRYFMFEEGDTKFIDEVNNGGILSEDFQEDSSQAAPPVLASTRKISYEHHRSQSDSQAISKMSPLEPTNNNRNSIISNHSKDEVDQRLSTSGGSSKGIFGGGSLRGKVSSIWSGTTAGTSLGSNRFGTLGSTGSFRWGKRSRSESVAESSTSGISSSDSNSINRNTSATTDHVQTLSPIPSSASIATTILSNPPSLSNLSPSSRDHSRALTDPGTRFGSPIYRSVIRKPVIRAPILSDPDIYPQHHHRRLGSVREIKAGSLDRHFMLSPRDLFNESKLMRVNSSMTSLSTPSFRTRPEVETRGPCFMGLCLPKEFNMIFLSGTKKNPRKFSSEASSEESLGSDGNINREQNDATFTYHSPDTCLGCIKLKEPKTVFFGDETLKSMENLTVTDGQLEGNRNSMVSVGSVMSCSSVESTDRKRIIPESPHGKNLLRKEIIRLVSNMISCVGAKSNEQGLLRLKQKFPRAFHDLCLYSELCGLMSSYNVRLPLRRFVQELFLDLPFDEFYIIADKILYPEIETSNTSASTTTTDTSESSTVIEVPIGPLGGTNSAIPEVDDTTPCPSPSDDPDSDYIDLK</sequence>
<dbReference type="GO" id="GO:0043539">
    <property type="term" value="F:protein serine/threonine kinase activator activity"/>
    <property type="evidence" value="ECO:0007669"/>
    <property type="project" value="TreeGrafter"/>
</dbReference>
<dbReference type="Pfam" id="PF14664">
    <property type="entry name" value="RICTOR_N"/>
    <property type="match status" value="1"/>
</dbReference>
<dbReference type="GO" id="GO:0038203">
    <property type="term" value="P:TORC2 signaling"/>
    <property type="evidence" value="ECO:0007669"/>
    <property type="project" value="TreeGrafter"/>
</dbReference>
<feature type="region of interest" description="Disordered" evidence="1">
    <location>
        <begin position="1621"/>
        <end position="1676"/>
    </location>
</feature>
<gene>
    <name evidence="5" type="ORF">AFUS01_LOCUS6250</name>
</gene>
<accession>A0A8J2NW83</accession>
<feature type="compositionally biased region" description="Low complexity" evidence="1">
    <location>
        <begin position="1621"/>
        <end position="1636"/>
    </location>
</feature>
<reference evidence="5" key="1">
    <citation type="submission" date="2021-06" db="EMBL/GenBank/DDBJ databases">
        <authorList>
            <person name="Hodson N. C."/>
            <person name="Mongue J. A."/>
            <person name="Jaron S. K."/>
        </authorList>
    </citation>
    <scope>NUCLEOTIDE SEQUENCE</scope>
</reference>
<proteinExistence type="predicted"/>
<dbReference type="PANTHER" id="PTHR13298">
    <property type="entry name" value="CYTOSOLIC REGULATOR PIANISSIMO"/>
    <property type="match status" value="1"/>
</dbReference>
<dbReference type="OrthoDB" id="271111at2759"/>
<protein>
    <recommendedName>
        <fullName evidence="7">Rapamycin-insensitive companion of mTOR</fullName>
    </recommendedName>
</protein>
<evidence type="ECO:0000259" key="2">
    <source>
        <dbReference type="SMART" id="SM01307"/>
    </source>
</evidence>
<dbReference type="Pfam" id="PF14668">
    <property type="entry name" value="RICTOR_V"/>
    <property type="match status" value="1"/>
</dbReference>
<feature type="compositionally biased region" description="Polar residues" evidence="1">
    <location>
        <begin position="1267"/>
        <end position="1276"/>
    </location>
</feature>
<evidence type="ECO:0000313" key="5">
    <source>
        <dbReference type="EMBL" id="CAG7716760.1"/>
    </source>
</evidence>
<feature type="region of interest" description="Disordered" evidence="1">
    <location>
        <begin position="1293"/>
        <end position="1314"/>
    </location>
</feature>
<dbReference type="InterPro" id="IPR029452">
    <property type="entry name" value="RICTOR_V"/>
</dbReference>
<feature type="domain" description="Rapamycin-insensitive companion of mTOR" evidence="4">
    <location>
        <begin position="966"/>
        <end position="1038"/>
    </location>
</feature>
<dbReference type="InterPro" id="IPR028268">
    <property type="entry name" value="Pianissimo_fam"/>
</dbReference>
<feature type="region of interest" description="Disordered" evidence="1">
    <location>
        <begin position="1231"/>
        <end position="1276"/>
    </location>
</feature>
<organism evidence="5 6">
    <name type="scientific">Allacma fusca</name>
    <dbReference type="NCBI Taxonomy" id="39272"/>
    <lineage>
        <taxon>Eukaryota</taxon>
        <taxon>Metazoa</taxon>
        <taxon>Ecdysozoa</taxon>
        <taxon>Arthropoda</taxon>
        <taxon>Hexapoda</taxon>
        <taxon>Collembola</taxon>
        <taxon>Symphypleona</taxon>
        <taxon>Sminthuridae</taxon>
        <taxon>Allacma</taxon>
    </lineage>
</organism>
<evidence type="ECO:0000259" key="4">
    <source>
        <dbReference type="SMART" id="SM01310"/>
    </source>
</evidence>
<dbReference type="PANTHER" id="PTHR13298:SF11">
    <property type="entry name" value="RAPAMYCIN-INSENSITIVE COMPANION OF MTOR"/>
    <property type="match status" value="1"/>
</dbReference>
<dbReference type="SMART" id="SM01308">
    <property type="entry name" value="RICTOR_N"/>
    <property type="match status" value="1"/>
</dbReference>
<dbReference type="InterPro" id="IPR028267">
    <property type="entry name" value="Pianissimo_N"/>
</dbReference>
<feature type="compositionally biased region" description="Acidic residues" evidence="1">
    <location>
        <begin position="1666"/>
        <end position="1676"/>
    </location>
</feature>
<dbReference type="Pfam" id="PF14666">
    <property type="entry name" value="RICTOR_M"/>
    <property type="match status" value="1"/>
</dbReference>
<feature type="region of interest" description="Disordered" evidence="1">
    <location>
        <begin position="1425"/>
        <end position="1446"/>
    </location>
</feature>
<evidence type="ECO:0000259" key="3">
    <source>
        <dbReference type="SMART" id="SM01308"/>
    </source>
</evidence>